<feature type="repeat" description="WD" evidence="4">
    <location>
        <begin position="280"/>
        <end position="321"/>
    </location>
</feature>
<dbReference type="PROSITE" id="PS00678">
    <property type="entry name" value="WD_REPEATS_1"/>
    <property type="match status" value="5"/>
</dbReference>
<dbReference type="CDD" id="cd00200">
    <property type="entry name" value="WD40"/>
    <property type="match status" value="1"/>
</dbReference>
<dbReference type="InterPro" id="IPR020472">
    <property type="entry name" value="WD40_PAC1"/>
</dbReference>
<organism evidence="5 6">
    <name type="scientific">Thioploca ingrica</name>
    <dbReference type="NCBI Taxonomy" id="40754"/>
    <lineage>
        <taxon>Bacteria</taxon>
        <taxon>Pseudomonadati</taxon>
        <taxon>Pseudomonadota</taxon>
        <taxon>Gammaproteobacteria</taxon>
        <taxon>Thiotrichales</taxon>
        <taxon>Thiotrichaceae</taxon>
        <taxon>Thioploca</taxon>
    </lineage>
</organism>
<keyword evidence="3" id="KW-0833">Ubl conjugation pathway</keyword>
<keyword evidence="1 4" id="KW-0853">WD repeat</keyword>
<dbReference type="SMART" id="SM00320">
    <property type="entry name" value="WD40"/>
    <property type="match status" value="7"/>
</dbReference>
<dbReference type="SUPFAM" id="SSF50978">
    <property type="entry name" value="WD40 repeat-like"/>
    <property type="match status" value="1"/>
</dbReference>
<feature type="repeat" description="WD" evidence="4">
    <location>
        <begin position="322"/>
        <end position="363"/>
    </location>
</feature>
<dbReference type="Pfam" id="PF00400">
    <property type="entry name" value="WD40"/>
    <property type="match status" value="7"/>
</dbReference>
<dbReference type="InterPro" id="IPR001680">
    <property type="entry name" value="WD40_rpt"/>
</dbReference>
<keyword evidence="6" id="KW-1185">Reference proteome</keyword>
<dbReference type="PANTHER" id="PTHR15622:SF2">
    <property type="entry name" value="U4_U6 SMALL NUCLEAR RIBONUCLEOPROTEIN PRP4"/>
    <property type="match status" value="1"/>
</dbReference>
<evidence type="ECO:0000256" key="1">
    <source>
        <dbReference type="ARBA" id="ARBA00022574"/>
    </source>
</evidence>
<dbReference type="EMBL" id="AP014633">
    <property type="protein sequence ID" value="BAP55355.1"/>
    <property type="molecule type" value="Genomic_DNA"/>
</dbReference>
<evidence type="ECO:0000313" key="5">
    <source>
        <dbReference type="EMBL" id="BAP55355.1"/>
    </source>
</evidence>
<reference evidence="5" key="1">
    <citation type="journal article" date="2014" name="ISME J.">
        <title>Ecophysiology of Thioploca ingrica as revealed by the complete genome sequence supplemented with proteomic evidence.</title>
        <authorList>
            <person name="Kojima H."/>
            <person name="Ogura Y."/>
            <person name="Yamamoto N."/>
            <person name="Togashi T."/>
            <person name="Mori H."/>
            <person name="Watanabe T."/>
            <person name="Nemoto F."/>
            <person name="Kurokawa K."/>
            <person name="Hayashi T."/>
            <person name="Fukui M."/>
        </authorList>
    </citation>
    <scope>NUCLEOTIDE SEQUENCE [LARGE SCALE GENOMIC DNA]</scope>
</reference>
<dbReference type="Proteomes" id="UP000031623">
    <property type="component" value="Chromosome"/>
</dbReference>
<evidence type="ECO:0000256" key="4">
    <source>
        <dbReference type="PROSITE-ProRule" id="PRU00221"/>
    </source>
</evidence>
<dbReference type="PROSITE" id="PS50082">
    <property type="entry name" value="WD_REPEATS_2"/>
    <property type="match status" value="7"/>
</dbReference>
<dbReference type="HOGENOM" id="CLU_000288_57_33_6"/>
<feature type="repeat" description="WD" evidence="4">
    <location>
        <begin position="197"/>
        <end position="238"/>
    </location>
</feature>
<evidence type="ECO:0000313" key="6">
    <source>
        <dbReference type="Proteomes" id="UP000031623"/>
    </source>
</evidence>
<dbReference type="STRING" id="40754.THII_1058"/>
<dbReference type="PROSITE" id="PS50294">
    <property type="entry name" value="WD_REPEATS_REGION"/>
    <property type="match status" value="7"/>
</dbReference>
<gene>
    <name evidence="5" type="ORF">THII_1058</name>
</gene>
<dbReference type="PRINTS" id="PR00320">
    <property type="entry name" value="GPROTEINBRPT"/>
</dbReference>
<sequence length="482" mass="54291">MKIPIGKHQLEVKNHCKYISLKVIFADGREVMRKITLVDTIPSLSIENKEVKVTDIFSPIKDSFETEVEFKQRQQFLLNRQSQLLDLFNQLVQKHEPHYQAGIAYLDKENYNIKNNTFPIYIEWQSWTDRFELPVQASITATRDEASRLWHEGSRKPVYIYMGMVGEQVRVSQQILMGLEQEWVIRNPLPTHLLNTLRGHKKTVYSVDFSPNGKILASGSRDNTIKLWDVGTGQEISTLQGHGNSVFSVAINPQGNILASGSKDRTIKLWDLNTNQVIRTWRHKDGVRAVIFSHDGRILASGSYDGTIKLWEVKSGRLLNTIDAHKEGVLTIAFAPDDKIIASGGREETIKLWNVNTGQLEKTIRADGDRVWAIAFNPDGFMLAAGSGDNSLKIWETKTGNELHNLQGHGYWVLSLAFSQDGRTLASGSSDSTIRLWEVHSGNQLDILQQHGNSVFSVTFSPDGRLLASASKDETVKLWGAK</sequence>
<dbReference type="Gene3D" id="2.130.10.10">
    <property type="entry name" value="YVTN repeat-like/Quinoprotein amine dehydrogenase"/>
    <property type="match status" value="2"/>
</dbReference>
<dbReference type="InterPro" id="IPR019775">
    <property type="entry name" value="WD40_repeat_CS"/>
</dbReference>
<name>A0A090AK43_9GAMM</name>
<protein>
    <submittedName>
        <fullName evidence="5">G-protein beta WD-40 repeat</fullName>
    </submittedName>
</protein>
<proteinExistence type="predicted"/>
<dbReference type="KEGG" id="tig:THII_1058"/>
<feature type="repeat" description="WD" evidence="4">
    <location>
        <begin position="239"/>
        <end position="280"/>
    </location>
</feature>
<dbReference type="AlphaFoldDB" id="A0A090AK43"/>
<accession>A0A090AK43</accession>
<evidence type="ECO:0000256" key="2">
    <source>
        <dbReference type="ARBA" id="ARBA00022737"/>
    </source>
</evidence>
<feature type="repeat" description="WD" evidence="4">
    <location>
        <begin position="364"/>
        <end position="405"/>
    </location>
</feature>
<dbReference type="InterPro" id="IPR036322">
    <property type="entry name" value="WD40_repeat_dom_sf"/>
</dbReference>
<feature type="repeat" description="WD" evidence="4">
    <location>
        <begin position="406"/>
        <end position="447"/>
    </location>
</feature>
<dbReference type="InterPro" id="IPR015943">
    <property type="entry name" value="WD40/YVTN_repeat-like_dom_sf"/>
</dbReference>
<dbReference type="PANTHER" id="PTHR15622">
    <property type="entry name" value="WD40 REPEAT PROTEIN"/>
    <property type="match status" value="1"/>
</dbReference>
<evidence type="ECO:0000256" key="3">
    <source>
        <dbReference type="ARBA" id="ARBA00022786"/>
    </source>
</evidence>
<dbReference type="GO" id="GO:0000209">
    <property type="term" value="P:protein polyubiquitination"/>
    <property type="evidence" value="ECO:0007669"/>
    <property type="project" value="TreeGrafter"/>
</dbReference>
<keyword evidence="2" id="KW-0677">Repeat</keyword>
<dbReference type="InterPro" id="IPR051983">
    <property type="entry name" value="WSB_SOCS-box_domain"/>
</dbReference>
<feature type="repeat" description="WD" evidence="4">
    <location>
        <begin position="448"/>
        <end position="482"/>
    </location>
</feature>